<name>A0A7S2BC89_9EUKA</name>
<proteinExistence type="predicted"/>
<protein>
    <submittedName>
        <fullName evidence="1">Uncharacterized protein</fullName>
    </submittedName>
</protein>
<accession>A0A7S2BC89</accession>
<reference evidence="1" key="1">
    <citation type="submission" date="2021-01" db="EMBL/GenBank/DDBJ databases">
        <authorList>
            <person name="Corre E."/>
            <person name="Pelletier E."/>
            <person name="Niang G."/>
            <person name="Scheremetjew M."/>
            <person name="Finn R."/>
            <person name="Kale V."/>
            <person name="Holt S."/>
            <person name="Cochrane G."/>
            <person name="Meng A."/>
            <person name="Brown T."/>
            <person name="Cohen L."/>
        </authorList>
    </citation>
    <scope>NUCLEOTIDE SEQUENCE</scope>
    <source>
        <strain evidence="1">UTEX LB 985</strain>
    </source>
</reference>
<evidence type="ECO:0000313" key="1">
    <source>
        <dbReference type="EMBL" id="CAD9392628.1"/>
    </source>
</evidence>
<organism evidence="1">
    <name type="scientific">Haptolina brevifila</name>
    <dbReference type="NCBI Taxonomy" id="156173"/>
    <lineage>
        <taxon>Eukaryota</taxon>
        <taxon>Haptista</taxon>
        <taxon>Haptophyta</taxon>
        <taxon>Prymnesiophyceae</taxon>
        <taxon>Prymnesiales</taxon>
        <taxon>Prymnesiaceae</taxon>
        <taxon>Haptolina</taxon>
    </lineage>
</organism>
<gene>
    <name evidence="1" type="ORF">CBRE1094_LOCUS897</name>
</gene>
<dbReference type="EMBL" id="HBGU01001707">
    <property type="protein sequence ID" value="CAD9392628.1"/>
    <property type="molecule type" value="Transcribed_RNA"/>
</dbReference>
<dbReference type="AlphaFoldDB" id="A0A7S2BC89"/>
<sequence>MTHVLEAHLQRTKQFDWTAPIEWRQTTRATRPLPFLAFYGNIAGSIAAKERVVPILLQASDTVERAHAIGLNLSMHQPKLIWVNPLMRGVRHEMQLLWPLLACGGTMAGQGYHLPTVQSDVDAFAASTGATLEARVLHAPGATKYEKTLPFSHEILLDQKRSNFSYWAFRGKTCDSAASR</sequence>